<comment type="caution">
    <text evidence="4">The sequence shown here is derived from an EMBL/GenBank/DDBJ whole genome shotgun (WGS) entry which is preliminary data.</text>
</comment>
<dbReference type="AlphaFoldDB" id="A0A0T6B5F0"/>
<dbReference type="GO" id="GO:0005737">
    <property type="term" value="C:cytoplasm"/>
    <property type="evidence" value="ECO:0007669"/>
    <property type="project" value="TreeGrafter"/>
</dbReference>
<dbReference type="PANTHER" id="PTHR21497:SF39">
    <property type="entry name" value="E3 UBIQUITIN-PROTEIN LIGASE UBR3"/>
    <property type="match status" value="1"/>
</dbReference>
<keyword evidence="1" id="KW-0862">Zinc</keyword>
<dbReference type="GO" id="GO:0071596">
    <property type="term" value="P:ubiquitin-dependent protein catabolic process via the N-end rule pathway"/>
    <property type="evidence" value="ECO:0007669"/>
    <property type="project" value="UniProtKB-UniRule"/>
</dbReference>
<feature type="non-terminal residue" evidence="4">
    <location>
        <position position="501"/>
    </location>
</feature>
<reference evidence="4 5" key="1">
    <citation type="submission" date="2015-09" db="EMBL/GenBank/DDBJ databases">
        <title>Draft genome of the scarab beetle Oryctes borbonicus.</title>
        <authorList>
            <person name="Meyer J.M."/>
            <person name="Markov G.V."/>
            <person name="Baskaran P."/>
            <person name="Herrmann M."/>
            <person name="Sommer R.J."/>
            <person name="Roedelsperger C."/>
        </authorList>
    </citation>
    <scope>NUCLEOTIDE SEQUENCE [LARGE SCALE GENOMIC DNA]</scope>
    <source>
        <strain evidence="4">OB123</strain>
        <tissue evidence="4">Whole animal</tissue>
    </source>
</reference>
<keyword evidence="1" id="KW-0479">Metal-binding</keyword>
<organism evidence="4 5">
    <name type="scientific">Oryctes borbonicus</name>
    <dbReference type="NCBI Taxonomy" id="1629725"/>
    <lineage>
        <taxon>Eukaryota</taxon>
        <taxon>Metazoa</taxon>
        <taxon>Ecdysozoa</taxon>
        <taxon>Arthropoda</taxon>
        <taxon>Hexapoda</taxon>
        <taxon>Insecta</taxon>
        <taxon>Pterygota</taxon>
        <taxon>Neoptera</taxon>
        <taxon>Endopterygota</taxon>
        <taxon>Coleoptera</taxon>
        <taxon>Polyphaga</taxon>
        <taxon>Scarabaeiformia</taxon>
        <taxon>Scarabaeidae</taxon>
        <taxon>Dynastinae</taxon>
        <taxon>Oryctes</taxon>
    </lineage>
</organism>
<proteinExistence type="inferred from homology"/>
<dbReference type="GO" id="GO:0000151">
    <property type="term" value="C:ubiquitin ligase complex"/>
    <property type="evidence" value="ECO:0007669"/>
    <property type="project" value="TreeGrafter"/>
</dbReference>
<keyword evidence="1" id="KW-0863">Zinc-finger</keyword>
<evidence type="ECO:0000313" key="4">
    <source>
        <dbReference type="EMBL" id="KRT82579.1"/>
    </source>
</evidence>
<comment type="catalytic activity">
    <reaction evidence="1">
        <text>S-ubiquitinyl-[E2 ubiquitin-conjugating enzyme]-L-cysteine + [acceptor protein]-L-lysine = [E2 ubiquitin-conjugating enzyme]-L-cysteine + N(6)-ubiquitinyl-[acceptor protein]-L-lysine.</text>
        <dbReference type="EC" id="2.3.2.27"/>
    </reaction>
</comment>
<feature type="domain" description="E3 ubiquitin-protein ligase UBR1-like winged-helix" evidence="3">
    <location>
        <begin position="122"/>
        <end position="222"/>
    </location>
</feature>
<dbReference type="EMBL" id="LJIG01009688">
    <property type="protein sequence ID" value="KRT82579.1"/>
    <property type="molecule type" value="Genomic_DNA"/>
</dbReference>
<evidence type="ECO:0000313" key="5">
    <source>
        <dbReference type="Proteomes" id="UP000051574"/>
    </source>
</evidence>
<dbReference type="GO" id="GO:0008270">
    <property type="term" value="F:zinc ion binding"/>
    <property type="evidence" value="ECO:0007669"/>
    <property type="project" value="UniProtKB-UniRule"/>
</dbReference>
<dbReference type="GO" id="GO:0016567">
    <property type="term" value="P:protein ubiquitination"/>
    <property type="evidence" value="ECO:0007669"/>
    <property type="project" value="UniProtKB-UniRule"/>
</dbReference>
<gene>
    <name evidence="4" type="ORF">AMK59_4390</name>
</gene>
<sequence>MFLGFQVAFYEILNGLWVRNGLQIKGQAMTYIQCNFCNSMVDADLYLLQICSTRIAADSFLNIVIDKFHVKEWMSLAPYQAMQNAYFEGEHDTPMLESLLTFLATLVSVRTNLGLSDTALNRLEMVTLLCMGDKTHSQLMELMPERCGTSQSRDFEALLAEVADYRAPALEASGNMQQGMYVPKSQIWEKQYDPIHVLLRAVHRRDFQTSMDRYTEYARQKMKLKPGTSPWPPFRNPAECGRAYEDPRKILKSRVFHAVALVVLYKTIRGHVSEHVMALMVFLLEQAIMVTDNDSEDDSSKMCTSGPQPQRQFNDMDLASWFPTDSLSENLRTVIGKVILTPESEVTPLTYSSDSDLDWEGSEAENEMSDISADGSTSVLMLEEGDWSATPSGSDLMVLVPTTTAQESPTYAQMSLPSSSTQSQVLALPPPSTSTSTFESGNESMAVAVPGDRSIVRIGQTVSVPVPSVTAIARTRNNNATGATSSWQSHTPSTSKELVPS</sequence>
<keyword evidence="1" id="KW-0833">Ubl conjugation pathway</keyword>
<dbReference type="InterPro" id="IPR055194">
    <property type="entry name" value="UBR1-like_WH"/>
</dbReference>
<dbReference type="Pfam" id="PF22960">
    <property type="entry name" value="WHD_UBR1"/>
    <property type="match status" value="1"/>
</dbReference>
<comment type="pathway">
    <text evidence="1">Protein modification; protein ubiquitination.</text>
</comment>
<feature type="compositionally biased region" description="Acidic residues" evidence="2">
    <location>
        <begin position="355"/>
        <end position="368"/>
    </location>
</feature>
<comment type="similarity">
    <text evidence="1">Belongs to the E3 ubiquitin-protein ligase UBR1-like family.</text>
</comment>
<keyword evidence="5" id="KW-1185">Reference proteome</keyword>
<evidence type="ECO:0000256" key="2">
    <source>
        <dbReference type="SAM" id="MobiDB-lite"/>
    </source>
</evidence>
<dbReference type="UniPathway" id="UPA00143"/>
<comment type="function">
    <text evidence="1">Ubiquitin ligase protein which is a component of the N-end rule pathway. Recognizes and binds to proteins bearing specific N-terminal residues that are destabilizing according to the N-end rule, leading to their ubiquitination and subsequent degradation.</text>
</comment>
<name>A0A0T6B5F0_9SCAR</name>
<dbReference type="PANTHER" id="PTHR21497">
    <property type="entry name" value="UBIQUITIN LIGASE E3 ALPHA-RELATED"/>
    <property type="match status" value="1"/>
</dbReference>
<dbReference type="GO" id="GO:0061630">
    <property type="term" value="F:ubiquitin protein ligase activity"/>
    <property type="evidence" value="ECO:0007669"/>
    <property type="project" value="UniProtKB-UniRule"/>
</dbReference>
<accession>A0A0T6B5F0</accession>
<dbReference type="InterPro" id="IPR039164">
    <property type="entry name" value="UBR1-like"/>
</dbReference>
<keyword evidence="1" id="KW-0808">Transferase</keyword>
<feature type="region of interest" description="Disordered" evidence="2">
    <location>
        <begin position="475"/>
        <end position="501"/>
    </location>
</feature>
<evidence type="ECO:0000259" key="3">
    <source>
        <dbReference type="Pfam" id="PF22960"/>
    </source>
</evidence>
<dbReference type="OrthoDB" id="15304at2759"/>
<dbReference type="Proteomes" id="UP000051574">
    <property type="component" value="Unassembled WGS sequence"/>
</dbReference>
<evidence type="ECO:0000256" key="1">
    <source>
        <dbReference type="RuleBase" id="RU366018"/>
    </source>
</evidence>
<feature type="region of interest" description="Disordered" evidence="2">
    <location>
        <begin position="350"/>
        <end position="371"/>
    </location>
</feature>
<dbReference type="EC" id="2.3.2.27" evidence="1"/>
<protein>
    <recommendedName>
        <fullName evidence="1">E3 ubiquitin-protein ligase</fullName>
        <ecNumber evidence="1">2.3.2.27</ecNumber>
    </recommendedName>
</protein>
<feature type="region of interest" description="Disordered" evidence="2">
    <location>
        <begin position="421"/>
        <end position="441"/>
    </location>
</feature>